<evidence type="ECO:0000256" key="2">
    <source>
        <dbReference type="ARBA" id="ARBA00022490"/>
    </source>
</evidence>
<dbReference type="Pfam" id="PF22381">
    <property type="entry name" value="Staph_reg_Sar_Rot"/>
    <property type="match status" value="1"/>
</dbReference>
<comment type="subcellular location">
    <subcellularLocation>
        <location evidence="1">Cytoplasm</location>
    </subcellularLocation>
</comment>
<reference evidence="7 8" key="1">
    <citation type="submission" date="2024-02" db="EMBL/GenBank/DDBJ databases">
        <title>Microbulbifer aestuariivivens NBRC 112533.</title>
        <authorList>
            <person name="Ichikawa N."/>
            <person name="Katano-Makiyama Y."/>
            <person name="Hidaka K."/>
        </authorList>
    </citation>
    <scope>NUCLEOTIDE SEQUENCE [LARGE SCALE GENOMIC DNA]</scope>
    <source>
        <strain evidence="7 8">NBRC 112533</strain>
    </source>
</reference>
<name>A0ABP9WNQ4_9GAMM</name>
<dbReference type="PROSITE" id="PS50995">
    <property type="entry name" value="HTH_MARR_2"/>
    <property type="match status" value="1"/>
</dbReference>
<evidence type="ECO:0000256" key="5">
    <source>
        <dbReference type="ARBA" id="ARBA00023163"/>
    </source>
</evidence>
<keyword evidence="8" id="KW-1185">Reference proteome</keyword>
<dbReference type="PANTHER" id="PTHR33164">
    <property type="entry name" value="TRANSCRIPTIONAL REGULATOR, MARR FAMILY"/>
    <property type="match status" value="1"/>
</dbReference>
<dbReference type="Gene3D" id="1.10.10.10">
    <property type="entry name" value="Winged helix-like DNA-binding domain superfamily/Winged helix DNA-binding domain"/>
    <property type="match status" value="1"/>
</dbReference>
<proteinExistence type="predicted"/>
<accession>A0ABP9WNQ4</accession>
<evidence type="ECO:0000256" key="3">
    <source>
        <dbReference type="ARBA" id="ARBA00023015"/>
    </source>
</evidence>
<dbReference type="InterPro" id="IPR055166">
    <property type="entry name" value="Transc_reg_Sar_Rot_HTH"/>
</dbReference>
<dbReference type="RefSeq" id="WP_345550038.1">
    <property type="nucleotide sequence ID" value="NZ_BAABRT010000009.1"/>
</dbReference>
<dbReference type="EMBL" id="BAABRT010000009">
    <property type="protein sequence ID" value="GAA5524817.1"/>
    <property type="molecule type" value="Genomic_DNA"/>
</dbReference>
<dbReference type="InterPro" id="IPR000835">
    <property type="entry name" value="HTH_MarR-typ"/>
</dbReference>
<dbReference type="SUPFAM" id="SSF46785">
    <property type="entry name" value="Winged helix' DNA-binding domain"/>
    <property type="match status" value="1"/>
</dbReference>
<dbReference type="Proteomes" id="UP001408594">
    <property type="component" value="Unassembled WGS sequence"/>
</dbReference>
<keyword evidence="4" id="KW-0238">DNA-binding</keyword>
<evidence type="ECO:0000313" key="7">
    <source>
        <dbReference type="EMBL" id="GAA5524817.1"/>
    </source>
</evidence>
<evidence type="ECO:0000259" key="6">
    <source>
        <dbReference type="PROSITE" id="PS50995"/>
    </source>
</evidence>
<keyword evidence="3" id="KW-0805">Transcription regulation</keyword>
<feature type="domain" description="HTH marR-type" evidence="6">
    <location>
        <begin position="21"/>
        <end position="156"/>
    </location>
</feature>
<evidence type="ECO:0000256" key="1">
    <source>
        <dbReference type="ARBA" id="ARBA00004496"/>
    </source>
</evidence>
<keyword evidence="2" id="KW-0963">Cytoplasm</keyword>
<gene>
    <name evidence="7" type="primary">ohrR</name>
    <name evidence="7" type="ORF">Maes01_01376</name>
</gene>
<dbReference type="InterPro" id="IPR039422">
    <property type="entry name" value="MarR/SlyA-like"/>
</dbReference>
<keyword evidence="5" id="KW-0804">Transcription</keyword>
<dbReference type="SMART" id="SM00347">
    <property type="entry name" value="HTH_MARR"/>
    <property type="match status" value="1"/>
</dbReference>
<dbReference type="InterPro" id="IPR036390">
    <property type="entry name" value="WH_DNA-bd_sf"/>
</dbReference>
<dbReference type="InterPro" id="IPR036388">
    <property type="entry name" value="WH-like_DNA-bd_sf"/>
</dbReference>
<sequence length="159" mass="17690">MTAPGSQPVVPCESDDPLALGNQLCFALYAASRAVTRAYQPMLRELGITYPQYLVLLVLWPWDRECDGPATVGALGRKLLLDSGTLTPLLKRMESAGLLQRRRSAADERVTELMLTDDGRNLEGRTRDWLRGSARAGGLAREDLIELRRRLWQLIGELG</sequence>
<evidence type="ECO:0000256" key="4">
    <source>
        <dbReference type="ARBA" id="ARBA00023125"/>
    </source>
</evidence>
<protein>
    <submittedName>
        <fullName evidence="7">Organic hydroperoxide resistance transcriptional regulator</fullName>
    </submittedName>
</protein>
<comment type="caution">
    <text evidence="7">The sequence shown here is derived from an EMBL/GenBank/DDBJ whole genome shotgun (WGS) entry which is preliminary data.</text>
</comment>
<dbReference type="PANTHER" id="PTHR33164:SF5">
    <property type="entry name" value="ORGANIC HYDROPEROXIDE RESISTANCE TRANSCRIPTIONAL REGULATOR"/>
    <property type="match status" value="1"/>
</dbReference>
<evidence type="ECO:0000313" key="8">
    <source>
        <dbReference type="Proteomes" id="UP001408594"/>
    </source>
</evidence>
<organism evidence="7 8">
    <name type="scientific">Microbulbifer aestuariivivens</name>
    <dbReference type="NCBI Taxonomy" id="1908308"/>
    <lineage>
        <taxon>Bacteria</taxon>
        <taxon>Pseudomonadati</taxon>
        <taxon>Pseudomonadota</taxon>
        <taxon>Gammaproteobacteria</taxon>
        <taxon>Cellvibrionales</taxon>
        <taxon>Microbulbiferaceae</taxon>
        <taxon>Microbulbifer</taxon>
    </lineage>
</organism>